<dbReference type="Pfam" id="PF00698">
    <property type="entry name" value="Acyl_transf_1"/>
    <property type="match status" value="2"/>
</dbReference>
<dbReference type="CDD" id="cd08956">
    <property type="entry name" value="KR_3_FAS_SDR_x"/>
    <property type="match status" value="2"/>
</dbReference>
<dbReference type="Gene3D" id="3.10.129.110">
    <property type="entry name" value="Polyketide synthase dehydratase"/>
    <property type="match status" value="2"/>
</dbReference>
<evidence type="ECO:0000259" key="6">
    <source>
        <dbReference type="PROSITE" id="PS52004"/>
    </source>
</evidence>
<dbReference type="InterPro" id="IPR049551">
    <property type="entry name" value="PKS_DH_C"/>
</dbReference>
<dbReference type="InterPro" id="IPR006162">
    <property type="entry name" value="Ppantetheine_attach_site"/>
</dbReference>
<dbReference type="Pfam" id="PF14765">
    <property type="entry name" value="PS-DH"/>
    <property type="match status" value="2"/>
</dbReference>
<dbReference type="SMART" id="SM01294">
    <property type="entry name" value="PKS_PP_betabranch"/>
    <property type="match status" value="2"/>
</dbReference>
<feature type="region of interest" description="N-terminal hotdog fold" evidence="4">
    <location>
        <begin position="932"/>
        <end position="1057"/>
    </location>
</feature>
<evidence type="ECO:0000256" key="1">
    <source>
        <dbReference type="ARBA" id="ARBA00022450"/>
    </source>
</evidence>
<dbReference type="Gene3D" id="3.40.366.10">
    <property type="entry name" value="Malonyl-Coenzyme A Acyl Carrier Protein, domain 2"/>
    <property type="match status" value="2"/>
</dbReference>
<dbReference type="InterPro" id="IPR018201">
    <property type="entry name" value="Ketoacyl_synth_AS"/>
</dbReference>
<keyword evidence="9" id="KW-1185">Reference proteome</keyword>
<dbReference type="InterPro" id="IPR050091">
    <property type="entry name" value="PKS_NRPS_Biosynth_Enz"/>
</dbReference>
<dbReference type="Pfam" id="PF02801">
    <property type="entry name" value="Ketoacyl-synt_C"/>
    <property type="match status" value="2"/>
</dbReference>
<dbReference type="SMART" id="SM00822">
    <property type="entry name" value="PKS_KR"/>
    <property type="match status" value="2"/>
</dbReference>
<dbReference type="PROSITE" id="PS00012">
    <property type="entry name" value="PHOSPHOPANTETHEINE"/>
    <property type="match status" value="2"/>
</dbReference>
<dbReference type="PROSITE" id="PS00606">
    <property type="entry name" value="KS3_1"/>
    <property type="match status" value="2"/>
</dbReference>
<evidence type="ECO:0000256" key="3">
    <source>
        <dbReference type="ARBA" id="ARBA00022679"/>
    </source>
</evidence>
<feature type="active site" description="Proton donor; for dehydratase activity" evidence="4">
    <location>
        <position position="1131"/>
    </location>
</feature>
<dbReference type="InterPro" id="IPR014043">
    <property type="entry name" value="Acyl_transferase_dom"/>
</dbReference>
<dbReference type="InterPro" id="IPR055123">
    <property type="entry name" value="SpnB-like_Rossmann"/>
</dbReference>
<feature type="domain" description="PKS/mFAS DH" evidence="7">
    <location>
        <begin position="2684"/>
        <end position="2960"/>
    </location>
</feature>
<dbReference type="PROSITE" id="PS52004">
    <property type="entry name" value="KS3_2"/>
    <property type="match status" value="2"/>
</dbReference>
<feature type="active site" description="Proton donor; for dehydratase activity" evidence="4">
    <location>
        <position position="2883"/>
    </location>
</feature>
<dbReference type="InterPro" id="IPR049552">
    <property type="entry name" value="PKS_DH_N"/>
</dbReference>
<feature type="domain" description="Carrier" evidence="5">
    <location>
        <begin position="1689"/>
        <end position="1767"/>
    </location>
</feature>
<dbReference type="SUPFAM" id="SSF55048">
    <property type="entry name" value="Probable ACP-binding domain of malonyl-CoA ACP transacylase"/>
    <property type="match status" value="2"/>
</dbReference>
<feature type="active site" description="Proton acceptor; for dehydratase activity" evidence="4">
    <location>
        <position position="2716"/>
    </location>
</feature>
<dbReference type="Proteomes" id="UP001374803">
    <property type="component" value="Chromosome"/>
</dbReference>
<dbReference type="Gene3D" id="3.40.47.10">
    <property type="match status" value="2"/>
</dbReference>
<dbReference type="SUPFAM" id="SSF47336">
    <property type="entry name" value="ACP-like"/>
    <property type="match status" value="2"/>
</dbReference>
<dbReference type="InterPro" id="IPR020807">
    <property type="entry name" value="PKS_DH"/>
</dbReference>
<feature type="region of interest" description="C-terminal hotdog fold" evidence="4">
    <location>
        <begin position="1070"/>
        <end position="1208"/>
    </location>
</feature>
<dbReference type="InterPro" id="IPR036291">
    <property type="entry name" value="NAD(P)-bd_dom_sf"/>
</dbReference>
<feature type="domain" description="Ketosynthase family 3 (KS3)" evidence="6">
    <location>
        <begin position="1785"/>
        <end position="2209"/>
    </location>
</feature>
<dbReference type="SUPFAM" id="SSF53901">
    <property type="entry name" value="Thiolase-like"/>
    <property type="match status" value="2"/>
</dbReference>
<dbReference type="Pfam" id="PF00109">
    <property type="entry name" value="ketoacyl-synt"/>
    <property type="match status" value="2"/>
</dbReference>
<dbReference type="PROSITE" id="PS50075">
    <property type="entry name" value="CARRIER"/>
    <property type="match status" value="2"/>
</dbReference>
<dbReference type="InterPro" id="IPR057326">
    <property type="entry name" value="KR_dom"/>
</dbReference>
<feature type="domain" description="Carrier" evidence="5">
    <location>
        <begin position="3442"/>
        <end position="3517"/>
    </location>
</feature>
<dbReference type="SMART" id="SM00825">
    <property type="entry name" value="PKS_KS"/>
    <property type="match status" value="2"/>
</dbReference>
<dbReference type="PANTHER" id="PTHR43775">
    <property type="entry name" value="FATTY ACID SYNTHASE"/>
    <property type="match status" value="1"/>
</dbReference>
<dbReference type="Pfam" id="PF00550">
    <property type="entry name" value="PP-binding"/>
    <property type="match status" value="2"/>
</dbReference>
<dbReference type="SMART" id="SM00827">
    <property type="entry name" value="PKS_AT"/>
    <property type="match status" value="2"/>
</dbReference>
<feature type="domain" description="PKS/mFAS DH" evidence="7">
    <location>
        <begin position="932"/>
        <end position="1208"/>
    </location>
</feature>
<dbReference type="Gene3D" id="3.40.50.720">
    <property type="entry name" value="NAD(P)-binding Rossmann-like Domain"/>
    <property type="match status" value="2"/>
</dbReference>
<dbReference type="InterPro" id="IPR014031">
    <property type="entry name" value="Ketoacyl_synth_C"/>
</dbReference>
<evidence type="ECO:0000256" key="4">
    <source>
        <dbReference type="PROSITE-ProRule" id="PRU01363"/>
    </source>
</evidence>
<dbReference type="Pfam" id="PF22621">
    <property type="entry name" value="CurL-like_PKS_C"/>
    <property type="match status" value="2"/>
</dbReference>
<dbReference type="InterPro" id="IPR042104">
    <property type="entry name" value="PKS_dehydratase_sf"/>
</dbReference>
<dbReference type="Pfam" id="PF21089">
    <property type="entry name" value="PKS_DH_N"/>
    <property type="match status" value="2"/>
</dbReference>
<dbReference type="InterPro" id="IPR001227">
    <property type="entry name" value="Ac_transferase_dom_sf"/>
</dbReference>
<dbReference type="InterPro" id="IPR013968">
    <property type="entry name" value="PKS_KR"/>
</dbReference>
<evidence type="ECO:0000313" key="8">
    <source>
        <dbReference type="EMBL" id="WXB09821.1"/>
    </source>
</evidence>
<dbReference type="SUPFAM" id="SSF51735">
    <property type="entry name" value="NAD(P)-binding Rossmann-fold domains"/>
    <property type="match status" value="4"/>
</dbReference>
<keyword evidence="1" id="KW-0596">Phosphopantetheine</keyword>
<proteinExistence type="predicted"/>
<feature type="domain" description="Ketosynthase family 3 (KS3)" evidence="6">
    <location>
        <begin position="34"/>
        <end position="458"/>
    </location>
</feature>
<gene>
    <name evidence="8" type="ORF">LVJ94_21640</name>
</gene>
<feature type="active site" description="Proton acceptor; for dehydratase activity" evidence="4">
    <location>
        <position position="964"/>
    </location>
</feature>
<dbReference type="CDD" id="cd00833">
    <property type="entry name" value="PKS"/>
    <property type="match status" value="2"/>
</dbReference>
<dbReference type="InterPro" id="IPR016039">
    <property type="entry name" value="Thiolase-like"/>
</dbReference>
<feature type="region of interest" description="C-terminal hotdog fold" evidence="4">
    <location>
        <begin position="2822"/>
        <end position="2960"/>
    </location>
</feature>
<dbReference type="Pfam" id="PF22953">
    <property type="entry name" value="SpnB_Rossmann"/>
    <property type="match status" value="2"/>
</dbReference>
<dbReference type="RefSeq" id="WP_394839494.1">
    <property type="nucleotide sequence ID" value="NZ_CP089929.1"/>
</dbReference>
<name>A0ABZ2LL04_9BACT</name>
<dbReference type="InterPro" id="IPR036736">
    <property type="entry name" value="ACP-like_sf"/>
</dbReference>
<dbReference type="SMART" id="SM00823">
    <property type="entry name" value="PKS_PP"/>
    <property type="match status" value="2"/>
</dbReference>
<accession>A0ABZ2LL04</accession>
<sequence>MTTIESKLREHLKLLLLEAQASEQRLRAAEQRDREPIAIVAMSCRYPGNVSSPEGLWSLVSKGQDAISAFPQNRGWDLHALEEAAPHHGLHGGFLLDADRFDPAFFGISPRETLALDPQQRLLLETSWEVLERAGIDPASLHSSPTGVFVGITQSDYASRLGRSATSLDEVGYYLATGNMASVASGRIAYTLGLVGPALSVDTACSSSLVAIHLACQALRLGECSLALAGGVTVMATPGVFMVMDSEGASALDGRCKSFSANANGAGWAEGAGMLLLEKLSDAHRNGHPVLAVIKGSAVNQDGKSQGLTAPNGPSQERVIRQALASACLSPQDVDAVEAHGIGSTLGDPIEAHALLATYGQAHSEDNPLWLGSLKSNIGHTQAAAGVGGVIKMVLALQNELLPKTLHAENPSPRIDWSSGYLRLLNEPVSWAPNGRRRRAAVSSFGISGTNAHLILEEAPRVEISLTPEASSAPPVPQPLPLLLSAKSETALRAQAERLRDHLLEHPELELHDVAYSLATTRAHFDHRAALIVHDRDQLLDSLHSVALAQSTHHAVLGRRDTSDGKLVFVFPGQGSQWDGMARSLLETSAPFREQLEACDRALSHHLSFSLLPFLRGELGSDWLDRIDVVQPALFAVMVSLAALWRSFGIVPDAVVGHSQGEVAAAFVAGALSLEDAASVVAVRSRALVKLAGLGAMAAIERGVDALQPLLAPFGQRIAIAAINSPHATLVSGDVDAIDALLQSLSDAQIFARKVRVDYASHCAHVDAIKDELLQNLAPISPRSSSISLYSTVTGATLDGSELDAAYWFQNLRQTVRFVEAADKLLNDGHRFFVEVSPHPVLNVPLLASLERSGTDAVLVSSLRRDQGDLARFLLSLGELYTRGRSLDWNLVLPKARHIPLPTYAFQRERFWLESTAHRADVSAAGLSSAEHPLLGAIVSLAQNDGFLFTGKLSLAEHPWLAGHAVFGSVILPGTAFVELALLAAHRVGLDLLEELTLEAPLSLPETGAILIQMSVGSLDDTGRRPLTIHGRPHHATDDVPWTCHARATLAPGSTDSMGFDLRAWPPPDAIAVPLDGLYETLAASGLAYGPDFQGLRAVWKRGDELFAEATLPETIAKDASRFAIHPALLDSVFHAFVAHPSAAHSGNVALPFSWNDVSLRTAYASTLRVRFRQSEGGVSLAIADAIGEPVAFVEALTSRPVSAEQLRGSLDAHRDALLHVSWTPLPNASSATPSKSLAWALLGTGDVDPTLEVERYADLDALRHALDQGASAPDGVIVPCIAPTTTDVVADTHEATSRALVLLQAWVNDERLASTPLVFLTCRAIATHADEDVLNLAHAPLWGLVRTAQNEYPDLPLFLLDSDQSDVSQRALFDSLPLDDKQLALRDGQRLAPRLMRPRQLPALSRAIHPQGTVLITGGTGTLGALVARHLVENHAVKHLLLTSRKGPAAPGAEDLRRQLEVAGASVTLAACDVSDRSALQALLDTISHDHPLTAVVHSAGILDDGLLSGMTPERIDRVFAPKVDAAWNLHELTKDKDLSAFVLFSSLAGVLGGQGQSNYAAANTFLDALAQHRHAIGLPASSLAWGFWADSSAMTAHLRDADTAPMRRAGVLPLSAEKGLALLDKALARSEPALVTTLLDRSALQAQAPSLPSLFRSLVHAHSARPTAAQASASSLAHHLLGLSPTEQHAFVLGLVRAETAAVLGLPSPAALETHRPLQELGLDSLMAVELRNRLAATTGLKLQPTLLFDYPTPTTLSQFLTTKVLGRIPEQPAVRFEPASGLDPIAIVAMSCRFPGGVSSPEDLWSLVSKGHDAISAFPQNRGWDLHALDEAASRHALHGGFLLDADRFDPAFFGISPRETLTIDPQQRLLLENSWEAFERAGIDPASLHGSPTGVFVGIMYSDYAARLASSSPALDDLKTFLGTGSAASVASGRIAYTFGLQGPTLSVDTACSSSLVAIHLACQALRLGECSLALSGGITVMATPAIFVMMDSESAGAPDGRCKSFSADANGAGWAEGSGMLLLEKLSDAVRNGHPVLAVIKGSAVNQDGKSQGLMAPNGPSQERVIRQALASACLSPQDVDAVEAHGTGTTLGDPIEAHALLATYGQAHSEDNPLWLGSLKSNIGHTQAAAGVGGVIKMVLALQNGLLPRTLHAETPSPHIDWSSGSIRLLNEPIPWATNGHPRRAAVSSFGISGTNAHLILEEAPHLESSLAAKASSAPVPQPLPLLLSAKSETALRAQAERLRDHLLKHPDLLLHDVAYSLATSRAHFDHRAALVAYDRDVLLDSLHSVALAQSTPHTVLGRRGTDGKLAVLFTGQGSQRSGMGSALYQAFPAFRVAFDSVCALLDPRLDVPLRDVTFGLQSSPLLHQTGYTQPALFALEVALFRLLQSFGLRPEFLVGHSIGEVVAAHVAGVLSLQDACSLVAARASLMQALPQRGAMLAIQASELEVWELMAFHQDRASLAAINGSHSVVVSGDDGAISAIARHFEALGRKTSRLRVSHAFHSPLMDGMLEDFRRVAQTLSFHPARIPIVSNVTGQLATDQQLGSPDYWVQQVRQTVRFSDAVQTLHGLGGRTFVELGPVAQLSALAHDILTEDSPSPIFVTALRKERDEVESLTSALGALHTGGVALDWSAFFAPHAARRVSLPTYAFQRERFWLENTAHRADVHSIGQSSAEHPLLGAAISLAQNDGFLFTGKLSLAEHPWLAGHAVFGSVLLPGTAFVELALLAAHRVGLDLLEELTLETALSLPESGAVLIQMSVGSLDDTGRRPLTIHGRPHDASDDVPWTCHARATLAPGSTDSMGFDLRAWPPPGAIAVPLDGLYETLAASGLAYGPDFQGLRAVWKRGDELFAEATLPETIAKDASRFAIHPALLDSALHAFAAHASAAHSGDVALPFSWSDVSLRTVGASTLRVRFQQGEGGVSLAIADATGEPVAFVEALAARPVSAEQLRGNLDAHRDALFHVSWTPLPSASPSKSLTWARLGTADVDSALEVQHVQRYPDLDALRHALDQGASPPDGVVVPFISRASANVVAGAHDATALALALLQAWVSDERLASTPLVLLTRRAIATHTDEDVLDLPHAPIWGLVRSAQNEYPNLPLFLLDSDQSDASQRALFDSLPLDDKQLALRDGQRLAPRLMRPRQLPALSRPIHPQGTVLITGGTGTLGALVARHLVENHAVKHLLLTSRKGPAAPGAEDLRRQLEVAGASVTLVACDVADRSALQALLDAIPEAHPLTALVHTAGILDDGILSGMTPERIDRVLAPKVDAAWNLHELTKDKDLSAFVLFSSVAGVLGGAGQSNYAAANAFLDALAQHRHAIGLPASSLAWGFWADSSAMTAHLRDADTARMRRAGVLPLSAEKGLALFDKALARSEAGLAPVRFDLVRLQAHGHALPPMLRGLVRARSTRADTMNAAILKQRLLALSPEERGTFMLDFVRTSVASILDFPSPSTFDVNRPLRELGLDSLMGVELRNRLGTVVGLQLPADAVWKHDTVDALSRYVLGEWLLREAMSLRANAAPTGPLAGDAYEQETL</sequence>
<dbReference type="SMART" id="SM00826">
    <property type="entry name" value="PKS_DH"/>
    <property type="match status" value="2"/>
</dbReference>
<dbReference type="PROSITE" id="PS52019">
    <property type="entry name" value="PKS_MFAS_DH"/>
    <property type="match status" value="2"/>
</dbReference>
<dbReference type="EMBL" id="CP089983">
    <property type="protein sequence ID" value="WXB09821.1"/>
    <property type="molecule type" value="Genomic_DNA"/>
</dbReference>
<dbReference type="Gene3D" id="1.10.1200.10">
    <property type="entry name" value="ACP-like"/>
    <property type="match status" value="2"/>
</dbReference>
<dbReference type="InterPro" id="IPR016036">
    <property type="entry name" value="Malonyl_transacylase_ACP-bd"/>
</dbReference>
<reference evidence="8" key="1">
    <citation type="submission" date="2021-12" db="EMBL/GenBank/DDBJ databases">
        <title>Discovery of the Pendulisporaceae a myxobacterial family with distinct sporulation behavior and unique specialized metabolism.</title>
        <authorList>
            <person name="Garcia R."/>
            <person name="Popoff A."/>
            <person name="Bader C.D."/>
            <person name="Loehr J."/>
            <person name="Walesch S."/>
            <person name="Walt C."/>
            <person name="Boldt J."/>
            <person name="Bunk B."/>
            <person name="Haeckl F.J.F.P.J."/>
            <person name="Gunesch A.P."/>
            <person name="Birkelbach J."/>
            <person name="Nuebel U."/>
            <person name="Pietschmann T."/>
            <person name="Bach T."/>
            <person name="Mueller R."/>
        </authorList>
    </citation>
    <scope>NUCLEOTIDE SEQUENCE</scope>
    <source>
        <strain evidence="8">MSr11367</strain>
    </source>
</reference>
<dbReference type="InterPro" id="IPR020841">
    <property type="entry name" value="PKS_Beta-ketoAc_synthase_dom"/>
</dbReference>
<dbReference type="InterPro" id="IPR049900">
    <property type="entry name" value="PKS_mFAS_DH"/>
</dbReference>
<dbReference type="InterPro" id="IPR009081">
    <property type="entry name" value="PP-bd_ACP"/>
</dbReference>
<organism evidence="8 9">
    <name type="scientific">Pendulispora rubella</name>
    <dbReference type="NCBI Taxonomy" id="2741070"/>
    <lineage>
        <taxon>Bacteria</taxon>
        <taxon>Pseudomonadati</taxon>
        <taxon>Myxococcota</taxon>
        <taxon>Myxococcia</taxon>
        <taxon>Myxococcales</taxon>
        <taxon>Sorangiineae</taxon>
        <taxon>Pendulisporaceae</taxon>
        <taxon>Pendulispora</taxon>
    </lineage>
</organism>
<dbReference type="InterPro" id="IPR020806">
    <property type="entry name" value="PKS_PP-bd"/>
</dbReference>
<protein>
    <submittedName>
        <fullName evidence="8">SDR family NAD(P)-dependent oxidoreductase</fullName>
    </submittedName>
</protein>
<dbReference type="SUPFAM" id="SSF52151">
    <property type="entry name" value="FabD/lysophospholipase-like"/>
    <property type="match status" value="2"/>
</dbReference>
<keyword evidence="3" id="KW-0808">Transferase</keyword>
<feature type="region of interest" description="N-terminal hotdog fold" evidence="4">
    <location>
        <begin position="2684"/>
        <end position="2809"/>
    </location>
</feature>
<evidence type="ECO:0000313" key="9">
    <source>
        <dbReference type="Proteomes" id="UP001374803"/>
    </source>
</evidence>
<evidence type="ECO:0000256" key="2">
    <source>
        <dbReference type="ARBA" id="ARBA00022553"/>
    </source>
</evidence>
<evidence type="ECO:0000259" key="7">
    <source>
        <dbReference type="PROSITE" id="PS52019"/>
    </source>
</evidence>
<dbReference type="InterPro" id="IPR016035">
    <property type="entry name" value="Acyl_Trfase/lysoPLipase"/>
</dbReference>
<dbReference type="PANTHER" id="PTHR43775:SF51">
    <property type="entry name" value="INACTIVE PHENOLPHTHIOCEROL SYNTHESIS POLYKETIDE SYNTHASE TYPE I PKS1-RELATED"/>
    <property type="match status" value="1"/>
</dbReference>
<dbReference type="Gene3D" id="3.30.70.3290">
    <property type="match status" value="2"/>
</dbReference>
<keyword evidence="2" id="KW-0597">Phosphoprotein</keyword>
<evidence type="ECO:0000259" key="5">
    <source>
        <dbReference type="PROSITE" id="PS50075"/>
    </source>
</evidence>
<dbReference type="Pfam" id="PF08659">
    <property type="entry name" value="KR"/>
    <property type="match status" value="2"/>
</dbReference>
<dbReference type="InterPro" id="IPR014030">
    <property type="entry name" value="Ketoacyl_synth_N"/>
</dbReference>